<name>A0A4P8XN36_9BACL</name>
<sequence>MDVVLFLLLSTLETLAIYALTMSLLKLKASRYAGQAVVVMLLSSLQSYLLRNSLELDYLAPMTTVVIFVFFYAAVVKIPVIWSLIGTVLSYFGYAIMQGLLIMAIFGSIEAAQLPENAYLTQILSAAAGFLLAWLLHRFKIGIALELERLRLKYEYVILMVLMAIVLLLLAILFYMAQLWLLILFFSLTFGIFLYYAYHSEEFEVDED</sequence>
<feature type="transmembrane region" description="Helical" evidence="1">
    <location>
        <begin position="56"/>
        <end position="75"/>
    </location>
</feature>
<keyword evidence="1" id="KW-1133">Transmembrane helix</keyword>
<evidence type="ECO:0000256" key="1">
    <source>
        <dbReference type="SAM" id="Phobius"/>
    </source>
</evidence>
<reference evidence="2 3" key="1">
    <citation type="submission" date="2019-05" db="EMBL/GenBank/DDBJ databases">
        <authorList>
            <person name="Chen C."/>
        </authorList>
    </citation>
    <scope>NUCLEOTIDE SEQUENCE [LARGE SCALE GENOMIC DNA]</scope>
    <source>
        <strain evidence="2 3">HB172198</strain>
    </source>
</reference>
<feature type="transmembrane region" description="Helical" evidence="1">
    <location>
        <begin position="118"/>
        <end position="136"/>
    </location>
</feature>
<feature type="transmembrane region" description="Helical" evidence="1">
    <location>
        <begin position="81"/>
        <end position="106"/>
    </location>
</feature>
<keyword evidence="1" id="KW-0812">Transmembrane</keyword>
<organism evidence="2 3">
    <name type="scientific">Paenibacillus algicola</name>
    <dbReference type="NCBI Taxonomy" id="2565926"/>
    <lineage>
        <taxon>Bacteria</taxon>
        <taxon>Bacillati</taxon>
        <taxon>Bacillota</taxon>
        <taxon>Bacilli</taxon>
        <taxon>Bacillales</taxon>
        <taxon>Paenibacillaceae</taxon>
        <taxon>Paenibacillus</taxon>
    </lineage>
</organism>
<feature type="transmembrane region" description="Helical" evidence="1">
    <location>
        <begin position="179"/>
        <end position="198"/>
    </location>
</feature>
<dbReference type="OrthoDB" id="2678566at2"/>
<dbReference type="AlphaFoldDB" id="A0A4P8XN36"/>
<accession>A0A4P8XN36</accession>
<dbReference type="Proteomes" id="UP000300879">
    <property type="component" value="Chromosome"/>
</dbReference>
<protein>
    <submittedName>
        <fullName evidence="2">Uncharacterized protein</fullName>
    </submittedName>
</protein>
<gene>
    <name evidence="2" type="ORF">E6C60_1001</name>
</gene>
<dbReference type="KEGG" id="palo:E6C60_1001"/>
<evidence type="ECO:0000313" key="2">
    <source>
        <dbReference type="EMBL" id="QCT01719.1"/>
    </source>
</evidence>
<keyword evidence="1" id="KW-0472">Membrane</keyword>
<feature type="transmembrane region" description="Helical" evidence="1">
    <location>
        <begin position="156"/>
        <end position="174"/>
    </location>
</feature>
<dbReference type="EMBL" id="CP040396">
    <property type="protein sequence ID" value="QCT01719.1"/>
    <property type="molecule type" value="Genomic_DNA"/>
</dbReference>
<keyword evidence="3" id="KW-1185">Reference proteome</keyword>
<proteinExistence type="predicted"/>
<evidence type="ECO:0000313" key="3">
    <source>
        <dbReference type="Proteomes" id="UP000300879"/>
    </source>
</evidence>
<dbReference type="RefSeq" id="WP_138224801.1">
    <property type="nucleotide sequence ID" value="NZ_CP040396.1"/>
</dbReference>